<evidence type="ECO:0000313" key="2">
    <source>
        <dbReference type="Proteomes" id="UP000053398"/>
    </source>
</evidence>
<name>A0A101PT11_STRCK</name>
<dbReference type="Proteomes" id="UP000053398">
    <property type="component" value="Unassembled WGS sequence"/>
</dbReference>
<organism evidence="1 2">
    <name type="scientific">Streptomyces corchorusii</name>
    <name type="common">Streptomyces chibaensis</name>
    <dbReference type="NCBI Taxonomy" id="1903"/>
    <lineage>
        <taxon>Bacteria</taxon>
        <taxon>Bacillati</taxon>
        <taxon>Actinomycetota</taxon>
        <taxon>Actinomycetes</taxon>
        <taxon>Kitasatosporales</taxon>
        <taxon>Streptomycetaceae</taxon>
        <taxon>Streptomyces</taxon>
    </lineage>
</organism>
<dbReference type="EMBL" id="LMWP01000050">
    <property type="protein sequence ID" value="KUN17135.1"/>
    <property type="molecule type" value="Genomic_DNA"/>
</dbReference>
<dbReference type="AlphaFoldDB" id="A0A101PT11"/>
<reference evidence="1 2" key="1">
    <citation type="submission" date="2015-10" db="EMBL/GenBank/DDBJ databases">
        <title>Draft genome sequence of Streptomyces corchorusii DSM 40340, type strain for the species Streptomyces corchorusii.</title>
        <authorList>
            <person name="Ruckert C."/>
            <person name="Winkler A."/>
            <person name="Kalinowski J."/>
            <person name="Kampfer P."/>
            <person name="Glaeser S."/>
        </authorList>
    </citation>
    <scope>NUCLEOTIDE SEQUENCE [LARGE SCALE GENOMIC DNA]</scope>
    <source>
        <strain evidence="1 2">DSM 40340</strain>
    </source>
</reference>
<proteinExistence type="predicted"/>
<comment type="caution">
    <text evidence="1">The sequence shown here is derived from an EMBL/GenBank/DDBJ whole genome shotgun (WGS) entry which is preliminary data.</text>
</comment>
<gene>
    <name evidence="1" type="ORF">AQJ11_38355</name>
</gene>
<protein>
    <submittedName>
        <fullName evidence="1">Uncharacterized protein</fullName>
    </submittedName>
</protein>
<evidence type="ECO:0000313" key="1">
    <source>
        <dbReference type="EMBL" id="KUN17135.1"/>
    </source>
</evidence>
<keyword evidence="2" id="KW-1185">Reference proteome</keyword>
<accession>A0A101PT11</accession>
<sequence length="80" mass="8207">MFSALPRPRWNSPKRRLVTGRGGLPVAGPAALPGALAVVGLLAVAQTMVPAAAAPVQADWSMRAEQGDFASAVRLVGQAM</sequence>